<dbReference type="GO" id="GO:0017004">
    <property type="term" value="P:cytochrome complex assembly"/>
    <property type="evidence" value="ECO:0007669"/>
    <property type="project" value="UniProtKB-KW"/>
</dbReference>
<dbReference type="AlphaFoldDB" id="A0A9D1Z1T6"/>
<comment type="subcellular location">
    <subcellularLocation>
        <location evidence="1">Cell envelope</location>
    </subcellularLocation>
</comment>
<keyword evidence="3" id="KW-1015">Disulfide bond</keyword>
<accession>A0A9D1Z1T6</accession>
<dbReference type="Pfam" id="PF08534">
    <property type="entry name" value="Redoxin"/>
    <property type="match status" value="1"/>
</dbReference>
<dbReference type="Proteomes" id="UP000886844">
    <property type="component" value="Unassembled WGS sequence"/>
</dbReference>
<gene>
    <name evidence="7" type="ORF">H9828_08415</name>
</gene>
<dbReference type="GO" id="GO:0030313">
    <property type="term" value="C:cell envelope"/>
    <property type="evidence" value="ECO:0007669"/>
    <property type="project" value="UniProtKB-SubCell"/>
</dbReference>
<proteinExistence type="predicted"/>
<evidence type="ECO:0000256" key="5">
    <source>
        <dbReference type="SAM" id="SignalP"/>
    </source>
</evidence>
<dbReference type="EMBL" id="DXDA01000065">
    <property type="protein sequence ID" value="HIY69426.1"/>
    <property type="molecule type" value="Genomic_DNA"/>
</dbReference>
<dbReference type="PROSITE" id="PS51257">
    <property type="entry name" value="PROKAR_LIPOPROTEIN"/>
    <property type="match status" value="1"/>
</dbReference>
<dbReference type="SUPFAM" id="SSF52833">
    <property type="entry name" value="Thioredoxin-like"/>
    <property type="match status" value="1"/>
</dbReference>
<dbReference type="GO" id="GO:0016491">
    <property type="term" value="F:oxidoreductase activity"/>
    <property type="evidence" value="ECO:0007669"/>
    <property type="project" value="InterPro"/>
</dbReference>
<evidence type="ECO:0000259" key="6">
    <source>
        <dbReference type="PROSITE" id="PS51352"/>
    </source>
</evidence>
<evidence type="ECO:0000313" key="7">
    <source>
        <dbReference type="EMBL" id="HIY69426.1"/>
    </source>
</evidence>
<dbReference type="InterPro" id="IPR036249">
    <property type="entry name" value="Thioredoxin-like_sf"/>
</dbReference>
<evidence type="ECO:0000256" key="2">
    <source>
        <dbReference type="ARBA" id="ARBA00022748"/>
    </source>
</evidence>
<dbReference type="PANTHER" id="PTHR42852">
    <property type="entry name" value="THIOL:DISULFIDE INTERCHANGE PROTEIN DSBE"/>
    <property type="match status" value="1"/>
</dbReference>
<feature type="signal peptide" evidence="5">
    <location>
        <begin position="1"/>
        <end position="18"/>
    </location>
</feature>
<sequence>MKRLLILPLLALASASCAPQQPEEAHLRIEVTNPTLSSVGLLVDRTTAYTAELDKHGRATITLPGVEYLYARLVYGEQTRPLFIQRGDGATARFDGLHFAESLEVDGKNRAANDYLRTTTLPEGPSYDVSWDEFAQGLQEQCTGIARLLEVRGLDSLCPDFARIERLRLRYAYAQPMLVYEMGHRMMTGDTTFRVGPALTDSVRKLVVAREELADVPEYRDFLRFGIPLLLQDEGVAIENSYDRTVATMRYIGERFPDGRVKQSMLRSLALEYLQAEGVRNTGELQNLANSYLTDPRMLADYRAEISRHDLTAAGRPSPDFTAVDRTGRRYTLSDFRGKYLYIDLWASWCGPCKRELPHLKRLSERFAGREILFLGLSVDSERDDWEKALDSEELPGTQLWLDPSSSFAADYGVDGIPRFILLDKEGHIVESNMLRPSSERIDSYLESLKDI</sequence>
<protein>
    <submittedName>
        <fullName evidence="7">TlpA family protein disulfide reductase</fullName>
    </submittedName>
</protein>
<reference evidence="7" key="1">
    <citation type="journal article" date="2021" name="PeerJ">
        <title>Extensive microbial diversity within the chicken gut microbiome revealed by metagenomics and culture.</title>
        <authorList>
            <person name="Gilroy R."/>
            <person name="Ravi A."/>
            <person name="Getino M."/>
            <person name="Pursley I."/>
            <person name="Horton D.L."/>
            <person name="Alikhan N.F."/>
            <person name="Baker D."/>
            <person name="Gharbi K."/>
            <person name="Hall N."/>
            <person name="Watson M."/>
            <person name="Adriaenssens E.M."/>
            <person name="Foster-Nyarko E."/>
            <person name="Jarju S."/>
            <person name="Secka A."/>
            <person name="Antonio M."/>
            <person name="Oren A."/>
            <person name="Chaudhuri R.R."/>
            <person name="La Ragione R."/>
            <person name="Hildebrand F."/>
            <person name="Pallen M.J."/>
        </authorList>
    </citation>
    <scope>NUCLEOTIDE SEQUENCE</scope>
    <source>
        <strain evidence="7">5134</strain>
    </source>
</reference>
<reference evidence="7" key="2">
    <citation type="submission" date="2021-04" db="EMBL/GenBank/DDBJ databases">
        <authorList>
            <person name="Gilroy R."/>
        </authorList>
    </citation>
    <scope>NUCLEOTIDE SEQUENCE</scope>
    <source>
        <strain evidence="7">5134</strain>
    </source>
</reference>
<dbReference type="InterPro" id="IPR013766">
    <property type="entry name" value="Thioredoxin_domain"/>
</dbReference>
<feature type="domain" description="Thioredoxin" evidence="6">
    <location>
        <begin position="312"/>
        <end position="451"/>
    </location>
</feature>
<dbReference type="Gene3D" id="3.40.30.10">
    <property type="entry name" value="Glutaredoxin"/>
    <property type="match status" value="1"/>
</dbReference>
<comment type="caution">
    <text evidence="7">The sequence shown here is derived from an EMBL/GenBank/DDBJ whole genome shotgun (WGS) entry which is preliminary data.</text>
</comment>
<evidence type="ECO:0000313" key="8">
    <source>
        <dbReference type="Proteomes" id="UP000886844"/>
    </source>
</evidence>
<evidence type="ECO:0000256" key="4">
    <source>
        <dbReference type="ARBA" id="ARBA00023284"/>
    </source>
</evidence>
<keyword evidence="2" id="KW-0201">Cytochrome c-type biogenesis</keyword>
<dbReference type="PANTHER" id="PTHR42852:SF6">
    <property type="entry name" value="THIOL:DISULFIDE INTERCHANGE PROTEIN DSBE"/>
    <property type="match status" value="1"/>
</dbReference>
<dbReference type="CDD" id="cd02966">
    <property type="entry name" value="TlpA_like_family"/>
    <property type="match status" value="1"/>
</dbReference>
<evidence type="ECO:0000256" key="1">
    <source>
        <dbReference type="ARBA" id="ARBA00004196"/>
    </source>
</evidence>
<feature type="chain" id="PRO_5039723315" evidence="5">
    <location>
        <begin position="19"/>
        <end position="452"/>
    </location>
</feature>
<dbReference type="PROSITE" id="PS51352">
    <property type="entry name" value="THIOREDOXIN_2"/>
    <property type="match status" value="1"/>
</dbReference>
<keyword evidence="4" id="KW-0676">Redox-active center</keyword>
<evidence type="ECO:0000256" key="3">
    <source>
        <dbReference type="ARBA" id="ARBA00023157"/>
    </source>
</evidence>
<dbReference type="InterPro" id="IPR013740">
    <property type="entry name" value="Redoxin"/>
</dbReference>
<keyword evidence="5" id="KW-0732">Signal</keyword>
<organism evidence="7 8">
    <name type="scientific">Candidatus Alistipes intestinigallinarum</name>
    <dbReference type="NCBI Taxonomy" id="2838440"/>
    <lineage>
        <taxon>Bacteria</taxon>
        <taxon>Pseudomonadati</taxon>
        <taxon>Bacteroidota</taxon>
        <taxon>Bacteroidia</taxon>
        <taxon>Bacteroidales</taxon>
        <taxon>Rikenellaceae</taxon>
        <taxon>Alistipes</taxon>
    </lineage>
</organism>
<name>A0A9D1Z1T6_9BACT</name>
<dbReference type="InterPro" id="IPR050553">
    <property type="entry name" value="Thioredoxin_ResA/DsbE_sf"/>
</dbReference>